<dbReference type="OrthoDB" id="333404at2"/>
<evidence type="ECO:0000256" key="1">
    <source>
        <dbReference type="SAM" id="SignalP"/>
    </source>
</evidence>
<proteinExistence type="predicted"/>
<sequence length="169" mass="19011">MKTTFRSVSATFAIAFCISLLPSYLFAEEDAHYIQPDDFFITKEEFKNQAWIHVHLAKQLTAPSTKTKNEGEFLQVHDGNKVWTKFYYATEIAKPADLKIGTVVIMADIGTEDGYRAPENKEESRNGSWFIAKITDVSDLYKGIVTVSGGYKIKVDAIRVSVKPVHKGK</sequence>
<gene>
    <name evidence="2" type="ORF">EHQ76_04240</name>
</gene>
<feature type="signal peptide" evidence="1">
    <location>
        <begin position="1"/>
        <end position="27"/>
    </location>
</feature>
<name>A0A5F2BQQ0_9LEPT</name>
<dbReference type="EMBL" id="RQGN01000020">
    <property type="protein sequence ID" value="TGM07937.1"/>
    <property type="molecule type" value="Genomic_DNA"/>
</dbReference>
<dbReference type="Proteomes" id="UP000298429">
    <property type="component" value="Unassembled WGS sequence"/>
</dbReference>
<feature type="chain" id="PRO_5023027279" evidence="1">
    <location>
        <begin position="28"/>
        <end position="169"/>
    </location>
</feature>
<reference evidence="2 3" key="1">
    <citation type="journal article" date="2019" name="PLoS Negl. Trop. Dis.">
        <title>Revisiting the worldwide diversity of Leptospira species in the environment.</title>
        <authorList>
            <person name="Vincent A.T."/>
            <person name="Schiettekatte O."/>
            <person name="Bourhy P."/>
            <person name="Veyrier F.J."/>
            <person name="Picardeau M."/>
        </authorList>
    </citation>
    <scope>NUCLEOTIDE SEQUENCE [LARGE SCALE GENOMIC DNA]</scope>
    <source>
        <strain evidence="2 3">201702444</strain>
    </source>
</reference>
<protein>
    <submittedName>
        <fullName evidence="2">Uncharacterized protein</fullName>
    </submittedName>
</protein>
<organism evidence="2 3">
    <name type="scientific">Leptospira barantonii</name>
    <dbReference type="NCBI Taxonomy" id="2023184"/>
    <lineage>
        <taxon>Bacteria</taxon>
        <taxon>Pseudomonadati</taxon>
        <taxon>Spirochaetota</taxon>
        <taxon>Spirochaetia</taxon>
        <taxon>Leptospirales</taxon>
        <taxon>Leptospiraceae</taxon>
        <taxon>Leptospira</taxon>
    </lineage>
</organism>
<keyword evidence="1" id="KW-0732">Signal</keyword>
<accession>A0A5F2BQQ0</accession>
<evidence type="ECO:0000313" key="2">
    <source>
        <dbReference type="EMBL" id="TGM07937.1"/>
    </source>
</evidence>
<evidence type="ECO:0000313" key="3">
    <source>
        <dbReference type="Proteomes" id="UP000298429"/>
    </source>
</evidence>
<dbReference type="RefSeq" id="WP_135669874.1">
    <property type="nucleotide sequence ID" value="NZ_RQGN01000020.1"/>
</dbReference>
<comment type="caution">
    <text evidence="2">The sequence shown here is derived from an EMBL/GenBank/DDBJ whole genome shotgun (WGS) entry which is preliminary data.</text>
</comment>
<dbReference type="AlphaFoldDB" id="A0A5F2BQQ0"/>